<dbReference type="Proteomes" id="UP001165122">
    <property type="component" value="Unassembled WGS sequence"/>
</dbReference>
<feature type="repeat" description="ANK" evidence="3">
    <location>
        <begin position="352"/>
        <end position="384"/>
    </location>
</feature>
<sequence>MSSLLRKLTTGGENPATQPPTRTRNDSTSGIGLEDPSAVNVDHALFSNALKAITQGQPQLLTMFIKKHAHIVDITGPVSSPTQAQVDRETGKQVVLPEAIHQMTLLDCAVKQGSVEMSINVLEAMSGGRDFLNSVGNKYDKKMSAVHLAVRQDMISVVEKIIEIAKAGGLGDGEISEMFQSFMDGGGDDLIFACCASGSFNCLKYLVSNLQFDVNLVSPSGATCLHVAAARSTVPVTEFLLESGAIVDALDNDKLTPFFLASKFNNVPVMSALAKAGASIISPAQNGAEPIYVAAQQGHVQAIELLCDLKASPDSIGCGMAPLHVASMMGHPPVVKTLISKGANVNLQGGEAKNTPAHCAAQTGNVECLKALIEGGADIKMAGSTGATTLHLASWFGKKIIVETLLANGAVPDAKDENGKTPFDYSEDGYRVGGSGPEAKKVGKILKKACGEEGGKKKKKKEKKEKEGGEGGKKSRLSRME</sequence>
<dbReference type="Gene3D" id="1.25.40.20">
    <property type="entry name" value="Ankyrin repeat-containing domain"/>
    <property type="match status" value="1"/>
</dbReference>
<evidence type="ECO:0000313" key="5">
    <source>
        <dbReference type="EMBL" id="GMI18718.1"/>
    </source>
</evidence>
<dbReference type="PANTHER" id="PTHR24198:SF165">
    <property type="entry name" value="ANKYRIN REPEAT-CONTAINING PROTEIN-RELATED"/>
    <property type="match status" value="1"/>
</dbReference>
<feature type="region of interest" description="Disordered" evidence="4">
    <location>
        <begin position="1"/>
        <end position="34"/>
    </location>
</feature>
<comment type="caution">
    <text evidence="5">The sequence shown here is derived from an EMBL/GenBank/DDBJ whole genome shotgun (WGS) entry which is preliminary data.</text>
</comment>
<dbReference type="PRINTS" id="PR01415">
    <property type="entry name" value="ANKYRIN"/>
</dbReference>
<feature type="region of interest" description="Disordered" evidence="4">
    <location>
        <begin position="453"/>
        <end position="481"/>
    </location>
</feature>
<dbReference type="SMART" id="SM00248">
    <property type="entry name" value="ANK"/>
    <property type="match status" value="9"/>
</dbReference>
<dbReference type="Pfam" id="PF12796">
    <property type="entry name" value="Ank_2"/>
    <property type="match status" value="1"/>
</dbReference>
<evidence type="ECO:0000256" key="2">
    <source>
        <dbReference type="ARBA" id="ARBA00023043"/>
    </source>
</evidence>
<keyword evidence="6" id="KW-1185">Reference proteome</keyword>
<dbReference type="OrthoDB" id="158567at2759"/>
<evidence type="ECO:0000256" key="1">
    <source>
        <dbReference type="ARBA" id="ARBA00022737"/>
    </source>
</evidence>
<evidence type="ECO:0000256" key="4">
    <source>
        <dbReference type="SAM" id="MobiDB-lite"/>
    </source>
</evidence>
<accession>A0A9W7FUY3</accession>
<dbReference type="PROSITE" id="PS50088">
    <property type="entry name" value="ANK_REPEAT"/>
    <property type="match status" value="4"/>
</dbReference>
<feature type="compositionally biased region" description="Polar residues" evidence="4">
    <location>
        <begin position="11"/>
        <end position="30"/>
    </location>
</feature>
<dbReference type="InterPro" id="IPR036770">
    <property type="entry name" value="Ankyrin_rpt-contain_sf"/>
</dbReference>
<feature type="compositionally biased region" description="Basic and acidic residues" evidence="4">
    <location>
        <begin position="464"/>
        <end position="481"/>
    </location>
</feature>
<name>A0A9W7FUY3_9STRA</name>
<dbReference type="Pfam" id="PF00023">
    <property type="entry name" value="Ank"/>
    <property type="match status" value="1"/>
</dbReference>
<dbReference type="PANTHER" id="PTHR24198">
    <property type="entry name" value="ANKYRIN REPEAT AND PROTEIN KINASE DOMAIN-CONTAINING PROTEIN"/>
    <property type="match status" value="1"/>
</dbReference>
<evidence type="ECO:0000256" key="3">
    <source>
        <dbReference type="PROSITE-ProRule" id="PRU00023"/>
    </source>
</evidence>
<feature type="repeat" description="ANK" evidence="3">
    <location>
        <begin position="318"/>
        <end position="350"/>
    </location>
</feature>
<gene>
    <name evidence="5" type="ORF">TrLO_g4589</name>
</gene>
<protein>
    <submittedName>
        <fullName evidence="5">Uncharacterized protein</fullName>
    </submittedName>
</protein>
<dbReference type="EMBL" id="BRXW01000344">
    <property type="protein sequence ID" value="GMI18718.1"/>
    <property type="molecule type" value="Genomic_DNA"/>
</dbReference>
<organism evidence="5 6">
    <name type="scientific">Triparma laevis f. longispina</name>
    <dbReference type="NCBI Taxonomy" id="1714387"/>
    <lineage>
        <taxon>Eukaryota</taxon>
        <taxon>Sar</taxon>
        <taxon>Stramenopiles</taxon>
        <taxon>Ochrophyta</taxon>
        <taxon>Bolidophyceae</taxon>
        <taxon>Parmales</taxon>
        <taxon>Triparmaceae</taxon>
        <taxon>Triparma</taxon>
    </lineage>
</organism>
<evidence type="ECO:0000313" key="6">
    <source>
        <dbReference type="Proteomes" id="UP001165122"/>
    </source>
</evidence>
<keyword evidence="1" id="KW-0677">Repeat</keyword>
<dbReference type="SUPFAM" id="SSF48403">
    <property type="entry name" value="Ankyrin repeat"/>
    <property type="match status" value="1"/>
</dbReference>
<reference evidence="6" key="1">
    <citation type="journal article" date="2023" name="Commun. Biol.">
        <title>Genome analysis of Parmales, the sister group of diatoms, reveals the evolutionary specialization of diatoms from phago-mixotrophs to photoautotrophs.</title>
        <authorList>
            <person name="Ban H."/>
            <person name="Sato S."/>
            <person name="Yoshikawa S."/>
            <person name="Yamada K."/>
            <person name="Nakamura Y."/>
            <person name="Ichinomiya M."/>
            <person name="Sato N."/>
            <person name="Blanc-Mathieu R."/>
            <person name="Endo H."/>
            <person name="Kuwata A."/>
            <person name="Ogata H."/>
        </authorList>
    </citation>
    <scope>NUCLEOTIDE SEQUENCE [LARGE SCALE GENOMIC DNA]</scope>
    <source>
        <strain evidence="6">NIES 3700</strain>
    </source>
</reference>
<feature type="repeat" description="ANK" evidence="3">
    <location>
        <begin position="385"/>
        <end position="417"/>
    </location>
</feature>
<dbReference type="AlphaFoldDB" id="A0A9W7FUY3"/>
<dbReference type="Pfam" id="PF13637">
    <property type="entry name" value="Ank_4"/>
    <property type="match status" value="1"/>
</dbReference>
<dbReference type="InterPro" id="IPR002110">
    <property type="entry name" value="Ankyrin_rpt"/>
</dbReference>
<dbReference type="PROSITE" id="PS50297">
    <property type="entry name" value="ANK_REP_REGION"/>
    <property type="match status" value="4"/>
</dbReference>
<feature type="region of interest" description="Disordered" evidence="4">
    <location>
        <begin position="412"/>
        <end position="438"/>
    </location>
</feature>
<proteinExistence type="predicted"/>
<feature type="repeat" description="ANK" evidence="3">
    <location>
        <begin position="220"/>
        <end position="252"/>
    </location>
</feature>
<keyword evidence="2 3" id="KW-0040">ANK repeat</keyword>